<dbReference type="InterPro" id="IPR027417">
    <property type="entry name" value="P-loop_NTPase"/>
</dbReference>
<dbReference type="InterPro" id="IPR003439">
    <property type="entry name" value="ABC_transporter-like_ATP-bd"/>
</dbReference>
<reference evidence="5 6" key="1">
    <citation type="journal article" date="2019" name="Int. J. Syst. Evol. Microbiol.">
        <title>The Global Catalogue of Microorganisms (GCM) 10K type strain sequencing project: providing services to taxonomists for standard genome sequencing and annotation.</title>
        <authorList>
            <consortium name="The Broad Institute Genomics Platform"/>
            <consortium name="The Broad Institute Genome Sequencing Center for Infectious Disease"/>
            <person name="Wu L."/>
            <person name="Ma J."/>
        </authorList>
    </citation>
    <scope>NUCLEOTIDE SEQUENCE [LARGE SCALE GENOMIC DNA]</scope>
    <source>
        <strain evidence="5 6">JCM 14942</strain>
    </source>
</reference>
<name>A0ABN2AYF8_9ACTN</name>
<keyword evidence="6" id="KW-1185">Reference proteome</keyword>
<dbReference type="RefSeq" id="WP_219996362.1">
    <property type="nucleotide sequence ID" value="NZ_BAAAOR010000026.1"/>
</dbReference>
<dbReference type="EMBL" id="BAAAOR010000026">
    <property type="protein sequence ID" value="GAA1529885.1"/>
    <property type="molecule type" value="Genomic_DNA"/>
</dbReference>
<proteinExistence type="predicted"/>
<dbReference type="InterPro" id="IPR003593">
    <property type="entry name" value="AAA+_ATPase"/>
</dbReference>
<keyword evidence="2" id="KW-0547">Nucleotide-binding</keyword>
<evidence type="ECO:0000259" key="4">
    <source>
        <dbReference type="PROSITE" id="PS50893"/>
    </source>
</evidence>
<dbReference type="SMART" id="SM00382">
    <property type="entry name" value="AAA"/>
    <property type="match status" value="1"/>
</dbReference>
<comment type="caution">
    <text evidence="5">The sequence shown here is derived from an EMBL/GenBank/DDBJ whole genome shotgun (WGS) entry which is preliminary data.</text>
</comment>
<evidence type="ECO:0000256" key="1">
    <source>
        <dbReference type="ARBA" id="ARBA00022448"/>
    </source>
</evidence>
<accession>A0ABN2AYF8</accession>
<organism evidence="5 6">
    <name type="scientific">Nocardioides humi</name>
    <dbReference type="NCBI Taxonomy" id="449461"/>
    <lineage>
        <taxon>Bacteria</taxon>
        <taxon>Bacillati</taxon>
        <taxon>Actinomycetota</taxon>
        <taxon>Actinomycetes</taxon>
        <taxon>Propionibacteriales</taxon>
        <taxon>Nocardioidaceae</taxon>
        <taxon>Nocardioides</taxon>
    </lineage>
</organism>
<evidence type="ECO:0000313" key="6">
    <source>
        <dbReference type="Proteomes" id="UP001500842"/>
    </source>
</evidence>
<dbReference type="Pfam" id="PF00005">
    <property type="entry name" value="ABC_tran"/>
    <property type="match status" value="1"/>
</dbReference>
<evidence type="ECO:0000256" key="2">
    <source>
        <dbReference type="ARBA" id="ARBA00022741"/>
    </source>
</evidence>
<evidence type="ECO:0000256" key="3">
    <source>
        <dbReference type="ARBA" id="ARBA00022840"/>
    </source>
</evidence>
<dbReference type="Proteomes" id="UP001500842">
    <property type="component" value="Unassembled WGS sequence"/>
</dbReference>
<dbReference type="Gene3D" id="3.40.50.300">
    <property type="entry name" value="P-loop containing nucleotide triphosphate hydrolases"/>
    <property type="match status" value="1"/>
</dbReference>
<protein>
    <submittedName>
        <fullName evidence="5">ABC transporter ATP-binding protein</fullName>
    </submittedName>
</protein>
<dbReference type="CDD" id="cd03219">
    <property type="entry name" value="ABC_Mj1267_LivG_branched"/>
    <property type="match status" value="1"/>
</dbReference>
<dbReference type="PROSITE" id="PS50893">
    <property type="entry name" value="ABC_TRANSPORTER_2"/>
    <property type="match status" value="1"/>
</dbReference>
<sequence>MLQLDDLSFAYGSVKAVDQVSLDVAEGSIHGLIGPNGAGKSTCIDLISGRQRPTSGSVRFRERDITRMAAPRRRHLGIARSFQRISVYPDLTVADQLDVAGRLVGEQDVDAVVAALALGPSLPLTPSEIGYGEQRRVDIALALLGAPDLVLLDEPAAGLSREESIALADHLAGLVRERGMTVVLVEHHLEVVYRVCDRLTVLEQGAVIADGRPQEVRRDPRVVEAYLGRSAA</sequence>
<dbReference type="Pfam" id="PF12399">
    <property type="entry name" value="BCA_ABC_TP_C"/>
    <property type="match status" value="1"/>
</dbReference>
<dbReference type="SUPFAM" id="SSF52540">
    <property type="entry name" value="P-loop containing nucleoside triphosphate hydrolases"/>
    <property type="match status" value="1"/>
</dbReference>
<gene>
    <name evidence="5" type="ORF">GCM10009788_36680</name>
</gene>
<dbReference type="GO" id="GO:0005524">
    <property type="term" value="F:ATP binding"/>
    <property type="evidence" value="ECO:0007669"/>
    <property type="project" value="UniProtKB-KW"/>
</dbReference>
<dbReference type="PANTHER" id="PTHR45772">
    <property type="entry name" value="CONSERVED COMPONENT OF ABC TRANSPORTER FOR NATURAL AMINO ACIDS-RELATED"/>
    <property type="match status" value="1"/>
</dbReference>
<keyword evidence="1" id="KW-0813">Transport</keyword>
<feature type="domain" description="ABC transporter" evidence="4">
    <location>
        <begin position="2"/>
        <end position="229"/>
    </location>
</feature>
<keyword evidence="3 5" id="KW-0067">ATP-binding</keyword>
<dbReference type="InterPro" id="IPR032823">
    <property type="entry name" value="BCA_ABC_TP_C"/>
</dbReference>
<evidence type="ECO:0000313" key="5">
    <source>
        <dbReference type="EMBL" id="GAA1529885.1"/>
    </source>
</evidence>
<dbReference type="InterPro" id="IPR051120">
    <property type="entry name" value="ABC_AA/LPS_Transport"/>
</dbReference>